<dbReference type="AlphaFoldDB" id="A0AAW0RAK1"/>
<organism evidence="1 2">
    <name type="scientific">Apiospora kogelbergensis</name>
    <dbReference type="NCBI Taxonomy" id="1337665"/>
    <lineage>
        <taxon>Eukaryota</taxon>
        <taxon>Fungi</taxon>
        <taxon>Dikarya</taxon>
        <taxon>Ascomycota</taxon>
        <taxon>Pezizomycotina</taxon>
        <taxon>Sordariomycetes</taxon>
        <taxon>Xylariomycetidae</taxon>
        <taxon>Amphisphaeriales</taxon>
        <taxon>Apiosporaceae</taxon>
        <taxon>Apiospora</taxon>
    </lineage>
</organism>
<protein>
    <submittedName>
        <fullName evidence="1">Uncharacterized protein</fullName>
    </submittedName>
</protein>
<gene>
    <name evidence="1" type="ORF">PG999_000036</name>
</gene>
<dbReference type="Proteomes" id="UP001392437">
    <property type="component" value="Unassembled WGS sequence"/>
</dbReference>
<reference evidence="1 2" key="1">
    <citation type="submission" date="2023-01" db="EMBL/GenBank/DDBJ databases">
        <title>Analysis of 21 Apiospora genomes using comparative genomics revels a genus with tremendous synthesis potential of carbohydrate active enzymes and secondary metabolites.</title>
        <authorList>
            <person name="Sorensen T."/>
        </authorList>
    </citation>
    <scope>NUCLEOTIDE SEQUENCE [LARGE SCALE GENOMIC DNA]</scope>
    <source>
        <strain evidence="1 2">CBS 117206</strain>
    </source>
</reference>
<dbReference type="EMBL" id="JAQQWP010000001">
    <property type="protein sequence ID" value="KAK8131863.1"/>
    <property type="molecule type" value="Genomic_DNA"/>
</dbReference>
<evidence type="ECO:0000313" key="1">
    <source>
        <dbReference type="EMBL" id="KAK8131863.1"/>
    </source>
</evidence>
<name>A0AAW0RAK1_9PEZI</name>
<keyword evidence="2" id="KW-1185">Reference proteome</keyword>
<sequence length="223" mass="25563">MPQVRNFQEAITPDDKNDVGALVAMLSTADFCKYAWQPKEIGCRPDFMIRDGIHPYVWHRPTVVRVQRCFQDNRPYDDADGITCFNLGTIWCTRPGDRLEPPRAPVSRTTLQRNWKETNYRLVVEMDSSGDGKARGRPNGAVWVVNDSSCEPKSVKRGRKTQLEKVLLARITDSLSDLVDCKKLGTWPKFVEAEADHLHYYPCYQREAGGPIEWKHAVDDDCY</sequence>
<accession>A0AAW0RAK1</accession>
<comment type="caution">
    <text evidence="1">The sequence shown here is derived from an EMBL/GenBank/DDBJ whole genome shotgun (WGS) entry which is preliminary data.</text>
</comment>
<evidence type="ECO:0000313" key="2">
    <source>
        <dbReference type="Proteomes" id="UP001392437"/>
    </source>
</evidence>
<proteinExistence type="predicted"/>